<evidence type="ECO:0000313" key="5">
    <source>
        <dbReference type="EMBL" id="KAG2961020.1"/>
    </source>
</evidence>
<dbReference type="STRING" id="29920.A0A329RFR2"/>
<name>A0A329RFR2_9STRA</name>
<evidence type="ECO:0000313" key="2">
    <source>
        <dbReference type="EMBL" id="KAG2823318.1"/>
    </source>
</evidence>
<dbReference type="OrthoDB" id="40134at2759"/>
<dbReference type="EMBL" id="RCMV01001804">
    <property type="protein sequence ID" value="KAG3206704.1"/>
    <property type="molecule type" value="Genomic_DNA"/>
</dbReference>
<reference evidence="7 8" key="1">
    <citation type="submission" date="2018-01" db="EMBL/GenBank/DDBJ databases">
        <title>Draft genome of the strawberry crown rot pathogen Phytophthora cactorum.</title>
        <authorList>
            <person name="Armitage A.D."/>
            <person name="Lysoe E."/>
            <person name="Nellist C.F."/>
            <person name="Harrison R.J."/>
            <person name="Brurberg M.B."/>
        </authorList>
    </citation>
    <scope>NUCLEOTIDE SEQUENCE [LARGE SCALE GENOMIC DNA]</scope>
    <source>
        <strain evidence="7 8">10300</strain>
    </source>
</reference>
<evidence type="ECO:0000313" key="8">
    <source>
        <dbReference type="Proteomes" id="UP000251314"/>
    </source>
</evidence>
<dbReference type="EMBL" id="RCML01001674">
    <property type="protein sequence ID" value="KAG2961020.1"/>
    <property type="molecule type" value="Genomic_DNA"/>
</dbReference>
<comment type="caution">
    <text evidence="7">The sequence shown here is derived from an EMBL/GenBank/DDBJ whole genome shotgun (WGS) entry which is preliminary data.</text>
</comment>
<proteinExistence type="predicted"/>
<evidence type="ECO:0000313" key="4">
    <source>
        <dbReference type="EMBL" id="KAG2889633.1"/>
    </source>
</evidence>
<keyword evidence="1" id="KW-0812">Transmembrane</keyword>
<dbReference type="Proteomes" id="UP000697107">
    <property type="component" value="Unassembled WGS sequence"/>
</dbReference>
<evidence type="ECO:0000256" key="1">
    <source>
        <dbReference type="SAM" id="Phobius"/>
    </source>
</evidence>
<protein>
    <submittedName>
        <fullName evidence="7">Uncharacterized protein</fullName>
    </submittedName>
</protein>
<evidence type="ECO:0000313" key="3">
    <source>
        <dbReference type="EMBL" id="KAG2881937.1"/>
    </source>
</evidence>
<keyword evidence="8" id="KW-1185">Reference proteome</keyword>
<reference evidence="2" key="2">
    <citation type="submission" date="2018-10" db="EMBL/GenBank/DDBJ databases">
        <title>Effector identification in a new, highly contiguous assembly of the strawberry crown rot pathogen Phytophthora cactorum.</title>
        <authorList>
            <person name="Armitage A.D."/>
            <person name="Nellist C.F."/>
            <person name="Bates H."/>
            <person name="Vickerstaff R.J."/>
            <person name="Harrison R.J."/>
        </authorList>
    </citation>
    <scope>NUCLEOTIDE SEQUENCE</scope>
    <source>
        <strain evidence="2">15-7</strain>
        <strain evidence="3">4032</strain>
        <strain evidence="4">4040</strain>
        <strain evidence="5">P415</strain>
        <strain evidence="6">P421</strain>
    </source>
</reference>
<dbReference type="EMBL" id="RCMG01001618">
    <property type="protein sequence ID" value="KAG2823318.1"/>
    <property type="molecule type" value="Genomic_DNA"/>
</dbReference>
<evidence type="ECO:0000313" key="6">
    <source>
        <dbReference type="EMBL" id="KAG3206704.1"/>
    </source>
</evidence>
<gene>
    <name evidence="7" type="ORF">PC110_g20079</name>
    <name evidence="2" type="ORF">PC113_g22205</name>
    <name evidence="3" type="ORF">PC115_g22087</name>
    <name evidence="4" type="ORF">PC117_g24644</name>
    <name evidence="5" type="ORF">PC118_g22188</name>
    <name evidence="6" type="ORF">PC129_g21687</name>
</gene>
<dbReference type="EMBL" id="MJFZ01001050">
    <property type="protein sequence ID" value="RAW23487.1"/>
    <property type="molecule type" value="Genomic_DNA"/>
</dbReference>
<sequence>MAFITMEGAKASFNLFCCAYGIGTLSILGNFSRAGPVLGIIGMAFMAFASIYGATSILPCDVTCTATWANGYWAKPVDTSRSWFKWQTV</sequence>
<dbReference type="Proteomes" id="UP000736787">
    <property type="component" value="Unassembled WGS sequence"/>
</dbReference>
<dbReference type="AlphaFoldDB" id="A0A329RFR2"/>
<dbReference type="EMBL" id="RCMI01001715">
    <property type="protein sequence ID" value="KAG2881937.1"/>
    <property type="molecule type" value="Genomic_DNA"/>
</dbReference>
<keyword evidence="1" id="KW-1133">Transmembrane helix</keyword>
<dbReference type="EMBL" id="RCMK01001705">
    <property type="protein sequence ID" value="KAG2889633.1"/>
    <property type="molecule type" value="Genomic_DNA"/>
</dbReference>
<dbReference type="VEuPathDB" id="FungiDB:PC110_g20079"/>
<feature type="transmembrane region" description="Helical" evidence="1">
    <location>
        <begin position="12"/>
        <end position="31"/>
    </location>
</feature>
<dbReference type="Proteomes" id="UP000760860">
    <property type="component" value="Unassembled WGS sequence"/>
</dbReference>
<keyword evidence="1" id="KW-0472">Membrane</keyword>
<dbReference type="Proteomes" id="UP000251314">
    <property type="component" value="Unassembled WGS sequence"/>
</dbReference>
<feature type="transmembrane region" description="Helical" evidence="1">
    <location>
        <begin position="37"/>
        <end position="58"/>
    </location>
</feature>
<organism evidence="7 8">
    <name type="scientific">Phytophthora cactorum</name>
    <dbReference type="NCBI Taxonomy" id="29920"/>
    <lineage>
        <taxon>Eukaryota</taxon>
        <taxon>Sar</taxon>
        <taxon>Stramenopiles</taxon>
        <taxon>Oomycota</taxon>
        <taxon>Peronosporomycetes</taxon>
        <taxon>Peronosporales</taxon>
        <taxon>Peronosporaceae</taxon>
        <taxon>Phytophthora</taxon>
    </lineage>
</organism>
<dbReference type="Proteomes" id="UP000774804">
    <property type="component" value="Unassembled WGS sequence"/>
</dbReference>
<accession>A0A329RFR2</accession>
<evidence type="ECO:0000313" key="7">
    <source>
        <dbReference type="EMBL" id="RAW23487.1"/>
    </source>
</evidence>
<dbReference type="Proteomes" id="UP000735874">
    <property type="component" value="Unassembled WGS sequence"/>
</dbReference>